<evidence type="ECO:0000259" key="1">
    <source>
        <dbReference type="Pfam" id="PF00550"/>
    </source>
</evidence>
<evidence type="ECO:0000313" key="3">
    <source>
        <dbReference type="Proteomes" id="UP000036061"/>
    </source>
</evidence>
<dbReference type="Pfam" id="PF00550">
    <property type="entry name" value="PP-binding"/>
    <property type="match status" value="1"/>
</dbReference>
<gene>
    <name evidence="2" type="ORF">AB432_027010</name>
</gene>
<dbReference type="Proteomes" id="UP000036061">
    <property type="component" value="Chromosome"/>
</dbReference>
<feature type="domain" description="Carrier" evidence="1">
    <location>
        <begin position="16"/>
        <end position="74"/>
    </location>
</feature>
<dbReference type="AlphaFoldDB" id="A0A2Z4MPI8"/>
<dbReference type="EMBL" id="CP030117">
    <property type="protein sequence ID" value="AWX58467.1"/>
    <property type="molecule type" value="Genomic_DNA"/>
</dbReference>
<protein>
    <submittedName>
        <fullName evidence="2">Poly(3-hydroxyalkanoate) depolymerase</fullName>
    </submittedName>
</protein>
<accession>A0A2Z4MPI8</accession>
<evidence type="ECO:0000313" key="2">
    <source>
        <dbReference type="EMBL" id="AWX58467.1"/>
    </source>
</evidence>
<dbReference type="RefSeq" id="WP_048034930.1">
    <property type="nucleotide sequence ID" value="NZ_CP030117.1"/>
</dbReference>
<proteinExistence type="predicted"/>
<reference evidence="2 3" key="1">
    <citation type="journal article" date="2015" name="Genome Announc.">
        <title>Draft Genome Sequence of Brevibacillus brevis DZQ7, a Plant Growth-Promoting Rhizobacterium with Broad-Spectrum Antimicrobial Activity.</title>
        <authorList>
            <person name="Hou Q."/>
            <person name="Wang C."/>
            <person name="Hou X."/>
            <person name="Xia Z."/>
            <person name="Ye J."/>
            <person name="Liu K."/>
            <person name="Liu H."/>
            <person name="Wang J."/>
            <person name="Guo H."/>
            <person name="Yu X."/>
            <person name="Yang Y."/>
            <person name="Du B."/>
            <person name="Ding Y."/>
        </authorList>
    </citation>
    <scope>NUCLEOTIDE SEQUENCE [LARGE SCALE GENOMIC DNA]</scope>
    <source>
        <strain evidence="2 3">DZQ7</strain>
    </source>
</reference>
<dbReference type="NCBIfam" id="NF005502">
    <property type="entry name" value="PRK07117.1"/>
    <property type="match status" value="1"/>
</dbReference>
<dbReference type="InterPro" id="IPR036736">
    <property type="entry name" value="ACP-like_sf"/>
</dbReference>
<name>A0A2Z4MPI8_BREBE</name>
<dbReference type="InterPro" id="IPR009081">
    <property type="entry name" value="PP-bd_ACP"/>
</dbReference>
<dbReference type="SUPFAM" id="SSF47336">
    <property type="entry name" value="ACP-like"/>
    <property type="match status" value="1"/>
</dbReference>
<organism evidence="2 3">
    <name type="scientific">Brevibacillus brevis</name>
    <name type="common">Bacillus brevis</name>
    <dbReference type="NCBI Taxonomy" id="1393"/>
    <lineage>
        <taxon>Bacteria</taxon>
        <taxon>Bacillati</taxon>
        <taxon>Bacillota</taxon>
        <taxon>Bacilli</taxon>
        <taxon>Bacillales</taxon>
        <taxon>Paenibacillaceae</taxon>
        <taxon>Brevibacillus</taxon>
    </lineage>
</organism>
<sequence>MNRQEITAVIIKNLYEIVPELEGRELRPEDRLSDLGLNSIDRADLISMVMEDLSLLQNQRSQFVGMSSIGELADGFLGKL</sequence>
<dbReference type="Gene3D" id="1.10.1200.10">
    <property type="entry name" value="ACP-like"/>
    <property type="match status" value="1"/>
</dbReference>